<evidence type="ECO:0000256" key="5">
    <source>
        <dbReference type="ARBA" id="ARBA00023054"/>
    </source>
</evidence>
<dbReference type="GO" id="GO:0000070">
    <property type="term" value="P:mitotic sister chromatid segregation"/>
    <property type="evidence" value="ECO:0007669"/>
    <property type="project" value="TreeGrafter"/>
</dbReference>
<evidence type="ECO:0000313" key="9">
    <source>
        <dbReference type="Proteomes" id="UP000078561"/>
    </source>
</evidence>
<evidence type="ECO:0000256" key="6">
    <source>
        <dbReference type="ARBA" id="ARBA00023242"/>
    </source>
</evidence>
<keyword evidence="6" id="KW-0539">Nucleus</keyword>
<organism evidence="8">
    <name type="scientific">Absidia glauca</name>
    <name type="common">Pin mould</name>
    <dbReference type="NCBI Taxonomy" id="4829"/>
    <lineage>
        <taxon>Eukaryota</taxon>
        <taxon>Fungi</taxon>
        <taxon>Fungi incertae sedis</taxon>
        <taxon>Mucoromycota</taxon>
        <taxon>Mucoromycotina</taxon>
        <taxon>Mucoromycetes</taxon>
        <taxon>Mucorales</taxon>
        <taxon>Cunninghamellaceae</taxon>
        <taxon>Absidia</taxon>
    </lineage>
</organism>
<evidence type="ECO:0000256" key="3">
    <source>
        <dbReference type="ARBA" id="ARBA00005795"/>
    </source>
</evidence>
<dbReference type="GO" id="GO:0000775">
    <property type="term" value="C:chromosome, centromeric region"/>
    <property type="evidence" value="ECO:0007669"/>
    <property type="project" value="UniProtKB-SubCell"/>
</dbReference>
<dbReference type="AlphaFoldDB" id="A0A168NRQ7"/>
<keyword evidence="4" id="KW-0158">Chromosome</keyword>
<evidence type="ECO:0000256" key="4">
    <source>
        <dbReference type="ARBA" id="ARBA00022454"/>
    </source>
</evidence>
<dbReference type="Proteomes" id="UP000078561">
    <property type="component" value="Unassembled WGS sequence"/>
</dbReference>
<dbReference type="GO" id="GO:0005634">
    <property type="term" value="C:nucleus"/>
    <property type="evidence" value="ECO:0007669"/>
    <property type="project" value="UniProtKB-SubCell"/>
</dbReference>
<keyword evidence="5" id="KW-0175">Coiled coil</keyword>
<dbReference type="PANTHER" id="PTHR14401">
    <property type="entry name" value="CENTROMERE PROTEIN K"/>
    <property type="match status" value="1"/>
</dbReference>
<dbReference type="OMA" id="QNEIILC"/>
<dbReference type="InParanoid" id="A0A168NRQ7"/>
<evidence type="ECO:0008006" key="10">
    <source>
        <dbReference type="Google" id="ProtNLM"/>
    </source>
</evidence>
<evidence type="ECO:0000256" key="2">
    <source>
        <dbReference type="ARBA" id="ARBA00004584"/>
    </source>
</evidence>
<comment type="subcellular location">
    <subcellularLocation>
        <location evidence="2">Chromosome</location>
        <location evidence="2">Centromere</location>
    </subcellularLocation>
    <subcellularLocation>
        <location evidence="1">Nucleus</location>
    </subcellularLocation>
</comment>
<dbReference type="Pfam" id="PF11802">
    <property type="entry name" value="CENP-K"/>
    <property type="match status" value="1"/>
</dbReference>
<evidence type="ECO:0000256" key="7">
    <source>
        <dbReference type="ARBA" id="ARBA00023328"/>
    </source>
</evidence>
<dbReference type="STRING" id="4829.A0A168NRQ7"/>
<gene>
    <name evidence="8" type="primary">ABSGL_06804.1 scaffold 8678</name>
</gene>
<reference evidence="8" key="1">
    <citation type="submission" date="2016-04" db="EMBL/GenBank/DDBJ databases">
        <authorList>
            <person name="Evans L.H."/>
            <person name="Alamgir A."/>
            <person name="Owens N."/>
            <person name="Weber N.D."/>
            <person name="Virtaneva K."/>
            <person name="Barbian K."/>
            <person name="Babar A."/>
            <person name="Rosenke K."/>
        </authorList>
    </citation>
    <scope>NUCLEOTIDE SEQUENCE [LARGE SCALE GENOMIC DNA]</scope>
    <source>
        <strain evidence="8">CBS 101.48</strain>
    </source>
</reference>
<dbReference type="EMBL" id="LT553503">
    <property type="protein sequence ID" value="SAM01067.1"/>
    <property type="molecule type" value="Genomic_DNA"/>
</dbReference>
<name>A0A168NRQ7_ABSGL</name>
<dbReference type="GO" id="GO:0051382">
    <property type="term" value="P:kinetochore assembly"/>
    <property type="evidence" value="ECO:0007669"/>
    <property type="project" value="InterPro"/>
</dbReference>
<protein>
    <recommendedName>
        <fullName evidence="10">Centromere protein K</fullName>
    </recommendedName>
</protein>
<evidence type="ECO:0000313" key="8">
    <source>
        <dbReference type="EMBL" id="SAM01067.1"/>
    </source>
</evidence>
<keyword evidence="9" id="KW-1185">Reference proteome</keyword>
<dbReference type="InterPro" id="IPR020993">
    <property type="entry name" value="Centromere_CenpK"/>
</dbReference>
<evidence type="ECO:0000256" key="1">
    <source>
        <dbReference type="ARBA" id="ARBA00004123"/>
    </source>
</evidence>
<sequence length="299" mass="34654">MNLQDRLKSLVLKAAVDFDTTASKESDLLTEDDGSLRNHDLDRVLAAQKAKRDALWKELYELEEQQREMKVTHVFDEELSPERKRLTMHLYEQQVLQEELGKQQKDVHHLNLETDDLVADLQFRLRLESTVKGMKQLVIFLRAQLSTAKSLHQEEIQISDECGQVKEALTSRIKEVETSEAPSVPNNREKFAKARQDHRLIMRYLKEFLEEYYPPHLVDGVEPTADLNSDNHCELQTILEDLVNGSYGNPTNPYITLVDGTYWSPYIETLIKGGIAERDPKNHKRIRLVDFRIHDAPPI</sequence>
<comment type="similarity">
    <text evidence="3">Belongs to the CENP-K/MCM22 family.</text>
</comment>
<proteinExistence type="inferred from homology"/>
<keyword evidence="7" id="KW-0137">Centromere</keyword>
<dbReference type="OrthoDB" id="9445768at2759"/>
<dbReference type="PANTHER" id="PTHR14401:SF6">
    <property type="entry name" value="CENTROMERE PROTEIN K"/>
    <property type="match status" value="1"/>
</dbReference>
<accession>A0A168NRQ7</accession>